<evidence type="ECO:0000313" key="2">
    <source>
        <dbReference type="EMBL" id="WNO25835.1"/>
    </source>
</evidence>
<feature type="region of interest" description="Disordered" evidence="1">
    <location>
        <begin position="25"/>
        <end position="73"/>
    </location>
</feature>
<name>A0AA96HU01_9CAUD</name>
<evidence type="ECO:0000313" key="3">
    <source>
        <dbReference type="Proteomes" id="UP001304441"/>
    </source>
</evidence>
<accession>A0AA96HU01</accession>
<organism evidence="2 3">
    <name type="scientific">Arthrobacter phage Altadena</name>
    <dbReference type="NCBI Taxonomy" id="3059064"/>
    <lineage>
        <taxon>Viruses</taxon>
        <taxon>Duplodnaviria</taxon>
        <taxon>Heunggongvirae</taxon>
        <taxon>Uroviricota</taxon>
        <taxon>Caudoviricetes</taxon>
        <taxon>Berryhillviridae</taxon>
        <taxon>Altadenavirus</taxon>
        <taxon>Altadenavirus altadena</taxon>
    </lineage>
</organism>
<protein>
    <submittedName>
        <fullName evidence="2">Uncharacterized protein</fullName>
    </submittedName>
</protein>
<reference evidence="2 3" key="1">
    <citation type="submission" date="2023-08" db="EMBL/GenBank/DDBJ databases">
        <authorList>
            <person name="Beyer A.R."/>
            <person name="Cuttino I."/>
            <person name="Clifton D.R."/>
            <person name="Poitier J.S."/>
            <person name="White J."/>
            <person name="Ko C."/>
            <person name="Russell D.A."/>
            <person name="Jacobs-Sera D."/>
            <person name="Hatfull G.F."/>
        </authorList>
    </citation>
    <scope>NUCLEOTIDE SEQUENCE [LARGE SCALE GENOMIC DNA]</scope>
</reference>
<dbReference type="Proteomes" id="UP001304441">
    <property type="component" value="Segment"/>
</dbReference>
<proteinExistence type="predicted"/>
<dbReference type="EMBL" id="OR521058">
    <property type="protein sequence ID" value="WNO25835.1"/>
    <property type="molecule type" value="Genomic_DNA"/>
</dbReference>
<sequence length="73" mass="7821">MSENIRVLNTGPNVLLIDRAGHSLAGGETAEAPSDDPETARHLSAGRLVRVEDPRPTRKKKTTTTPSESGDNK</sequence>
<evidence type="ECO:0000256" key="1">
    <source>
        <dbReference type="SAM" id="MobiDB-lite"/>
    </source>
</evidence>
<gene>
    <name evidence="2" type="primary">13</name>
    <name evidence="2" type="ORF">SEA_ALTADENA_13</name>
</gene>
<keyword evidence="3" id="KW-1185">Reference proteome</keyword>